<dbReference type="InParanoid" id="A0A5J5F6W1"/>
<dbReference type="Proteomes" id="UP000326924">
    <property type="component" value="Unassembled WGS sequence"/>
</dbReference>
<dbReference type="InterPro" id="IPR003615">
    <property type="entry name" value="HNH_nuc"/>
</dbReference>
<gene>
    <name evidence="2" type="ORF">FN846DRAFT_903400</name>
</gene>
<protein>
    <recommendedName>
        <fullName evidence="1">HNH nuclease domain-containing protein</fullName>
    </recommendedName>
</protein>
<sequence>MQGMLCGPITKAAHILPIGRADIWSYGTFQHAVSQQRTLLRAAESHILVDQKAVENGIMLRQDLHSMFDRFFWGVHPRSMRVVVFVAVEELMPFHGMVLRPRTRIGWPPKALWNWQWQQCVVRRLRGQGELPGCKYYHSPAPHAVVVPDET</sequence>
<accession>A0A5J5F6W1</accession>
<feature type="domain" description="HNH nuclease" evidence="1">
    <location>
        <begin position="5"/>
        <end position="75"/>
    </location>
</feature>
<evidence type="ECO:0000313" key="3">
    <source>
        <dbReference type="Proteomes" id="UP000326924"/>
    </source>
</evidence>
<organism evidence="2 3">
    <name type="scientific">Sphaerosporella brunnea</name>
    <dbReference type="NCBI Taxonomy" id="1250544"/>
    <lineage>
        <taxon>Eukaryota</taxon>
        <taxon>Fungi</taxon>
        <taxon>Dikarya</taxon>
        <taxon>Ascomycota</taxon>
        <taxon>Pezizomycotina</taxon>
        <taxon>Pezizomycetes</taxon>
        <taxon>Pezizales</taxon>
        <taxon>Pyronemataceae</taxon>
        <taxon>Sphaerosporella</taxon>
    </lineage>
</organism>
<name>A0A5J5F6W1_9PEZI</name>
<evidence type="ECO:0000313" key="2">
    <source>
        <dbReference type="EMBL" id="KAA8912644.1"/>
    </source>
</evidence>
<dbReference type="OrthoDB" id="2142759at2759"/>
<reference evidence="2 3" key="1">
    <citation type="submission" date="2019-09" db="EMBL/GenBank/DDBJ databases">
        <title>Draft genome of the ectomycorrhizal ascomycete Sphaerosporella brunnea.</title>
        <authorList>
            <consortium name="DOE Joint Genome Institute"/>
            <person name="Benucci G.M."/>
            <person name="Marozzi G."/>
            <person name="Antonielli L."/>
            <person name="Sanchez S."/>
            <person name="Marco P."/>
            <person name="Wang X."/>
            <person name="Falini L.B."/>
            <person name="Barry K."/>
            <person name="Haridas S."/>
            <person name="Lipzen A."/>
            <person name="Labutti K."/>
            <person name="Grigoriev I.V."/>
            <person name="Murat C."/>
            <person name="Martin F."/>
            <person name="Albertini E."/>
            <person name="Donnini D."/>
            <person name="Bonito G."/>
        </authorList>
    </citation>
    <scope>NUCLEOTIDE SEQUENCE [LARGE SCALE GENOMIC DNA]</scope>
    <source>
        <strain evidence="2 3">Sb_GMNB300</strain>
    </source>
</reference>
<comment type="caution">
    <text evidence="2">The sequence shown here is derived from an EMBL/GenBank/DDBJ whole genome shotgun (WGS) entry which is preliminary data.</text>
</comment>
<dbReference type="Pfam" id="PF13391">
    <property type="entry name" value="HNH_2"/>
    <property type="match status" value="1"/>
</dbReference>
<proteinExistence type="predicted"/>
<dbReference type="EMBL" id="VXIS01000021">
    <property type="protein sequence ID" value="KAA8912644.1"/>
    <property type="molecule type" value="Genomic_DNA"/>
</dbReference>
<evidence type="ECO:0000259" key="1">
    <source>
        <dbReference type="Pfam" id="PF13391"/>
    </source>
</evidence>
<dbReference type="AlphaFoldDB" id="A0A5J5F6W1"/>
<keyword evidence="3" id="KW-1185">Reference proteome</keyword>